<feature type="repeat" description="ANK" evidence="1">
    <location>
        <begin position="609"/>
        <end position="641"/>
    </location>
</feature>
<keyword evidence="1" id="KW-0040">ANK repeat</keyword>
<sequence>MISSPLARPAALPDPYVVDKRVATGVVGTVYRAHNSETQAPVIVKKVSYLGIRLNDTQAILDDVEALSQLSSPYLTHLESVIHDSRHRLYYLISEVCVSNLQLLISTHIKENRFLAEERIWSLLEQALKALDYLHTAEKKIVFKDGREIKYHEICHGNLKPSNVLISETGVVKLGDFTINKAIGQLFMDKASHQSVQYMAPELFSSDGSRLEYGPASDIWSLGAIIYSVAMLRAPFVAPTKDDTIKKICAGTYLPIINYSLELQNVVARMMDLSPTKRPTAASLLAHPKIDKATERFMSFLTASLPTFDTNEEKHDEKADTILLSIKNMVSEEESVERLEEELEPAKDKLLDALLTRKVEKPVTDSAIFVPPSADQKKIELSQEGDTPLITAARAGDLTGCKQNLSQVTKHNRAGLTALMAAAANGHLECVKLLLEYEKGIRMRTTKWDFGFSALSWAAMNGHVDCVKALISAEAQLVTERNVTALMYTSWWNQPACAALLIEYEAKLCDIDGRTALMMAAERNHVDCVLQLKEKELKLTMKSGYWGVGFSALSWATIRGNYEAAAVLQEEIGIYDMNGISTLMYAAWNGSVGIAKLCLSTEVGRADVFGRTALMVAAERNNLDVATLVIEKEAGMASSDGRTALMKAAEMDAADVAKILIDKEATMRCKSYSCSNWEYTNVTALMIAAFKGSTNVCNLLFSKEAGLKDNSGCTALMAAAHCGHEEVCRILLPKEGGLANNAKSTALMAAASKNYFRCVEILLEKEAGMSVNNATSALTMAARCNGVDSIRLLGPREGKAFGKAARANTINNDVRALIKSYMK</sequence>
<dbReference type="EMBL" id="JXTI01000017">
    <property type="protein sequence ID" value="KWX14983.1"/>
    <property type="molecule type" value="Genomic_DNA"/>
</dbReference>
<dbReference type="PROSITE" id="PS50297">
    <property type="entry name" value="ANK_REP_REGION"/>
    <property type="match status" value="1"/>
</dbReference>
<dbReference type="Proteomes" id="UP000070089">
    <property type="component" value="Unassembled WGS sequence"/>
</dbReference>
<proteinExistence type="predicted"/>
<gene>
    <name evidence="4" type="ORF">QR46_0960</name>
</gene>
<feature type="repeat" description="ANK" evidence="1">
    <location>
        <begin position="414"/>
        <end position="446"/>
    </location>
</feature>
<organism evidence="4 5">
    <name type="scientific">Giardia duodenalis assemblage B</name>
    <dbReference type="NCBI Taxonomy" id="1394984"/>
    <lineage>
        <taxon>Eukaryota</taxon>
        <taxon>Metamonada</taxon>
        <taxon>Diplomonadida</taxon>
        <taxon>Hexamitidae</taxon>
        <taxon>Giardiinae</taxon>
        <taxon>Giardia</taxon>
    </lineage>
</organism>
<dbReference type="Pfam" id="PF12796">
    <property type="entry name" value="Ank_2"/>
    <property type="match status" value="5"/>
</dbReference>
<dbReference type="InterPro" id="IPR011009">
    <property type="entry name" value="Kinase-like_dom_sf"/>
</dbReference>
<dbReference type="Gene3D" id="3.30.200.20">
    <property type="entry name" value="Phosphorylase Kinase, domain 1"/>
    <property type="match status" value="1"/>
</dbReference>
<dbReference type="VEuPathDB" id="GiardiaDB:QR46_0960"/>
<keyword evidence="2" id="KW-0175">Coiled coil</keyword>
<comment type="caution">
    <text evidence="4">The sequence shown here is derived from an EMBL/GenBank/DDBJ whole genome shotgun (WGS) entry which is preliminary data.</text>
</comment>
<dbReference type="PANTHER" id="PTHR24120">
    <property type="entry name" value="GH07239P"/>
    <property type="match status" value="1"/>
</dbReference>
<feature type="coiled-coil region" evidence="2">
    <location>
        <begin position="329"/>
        <end position="356"/>
    </location>
</feature>
<dbReference type="PROSITE" id="PS50011">
    <property type="entry name" value="PROTEIN_KINASE_DOM"/>
    <property type="match status" value="1"/>
</dbReference>
<evidence type="ECO:0000313" key="5">
    <source>
        <dbReference type="Proteomes" id="UP000070089"/>
    </source>
</evidence>
<dbReference type="Gene3D" id="1.25.40.20">
    <property type="entry name" value="Ankyrin repeat-containing domain"/>
    <property type="match status" value="3"/>
</dbReference>
<protein>
    <submittedName>
        <fullName evidence="4">Kinase/ NEK</fullName>
    </submittedName>
</protein>
<dbReference type="SUPFAM" id="SSF48403">
    <property type="entry name" value="Ankyrin repeat"/>
    <property type="match status" value="2"/>
</dbReference>
<evidence type="ECO:0000256" key="2">
    <source>
        <dbReference type="SAM" id="Coils"/>
    </source>
</evidence>
<dbReference type="PANTHER" id="PTHR24120:SF4">
    <property type="entry name" value="GH07239P"/>
    <property type="match status" value="1"/>
</dbReference>
<evidence type="ECO:0000313" key="4">
    <source>
        <dbReference type="EMBL" id="KWX14983.1"/>
    </source>
</evidence>
<reference evidence="4 5" key="1">
    <citation type="journal article" date="2015" name="Mol. Biochem. Parasitol.">
        <title>Identification of polymorphic genes for use in assemblage B genotyping assays through comparative genomics of multiple assemblage B Giardia duodenalis isolates.</title>
        <authorList>
            <person name="Wielinga C."/>
            <person name="Thompson R.C."/>
            <person name="Monis P."/>
            <person name="Ryan U."/>
        </authorList>
    </citation>
    <scope>NUCLEOTIDE SEQUENCE [LARGE SCALE GENOMIC DNA]</scope>
    <source>
        <strain evidence="4 5">BAH15c1</strain>
    </source>
</reference>
<dbReference type="InterPro" id="IPR002110">
    <property type="entry name" value="Ankyrin_rpt"/>
</dbReference>
<dbReference type="InterPro" id="IPR000719">
    <property type="entry name" value="Prot_kinase_dom"/>
</dbReference>
<keyword evidence="4" id="KW-0418">Kinase</keyword>
<accession>A0A132NY57</accession>
<dbReference type="GO" id="GO:0005524">
    <property type="term" value="F:ATP binding"/>
    <property type="evidence" value="ECO:0007669"/>
    <property type="project" value="InterPro"/>
</dbReference>
<feature type="domain" description="Protein kinase" evidence="3">
    <location>
        <begin position="16"/>
        <end position="290"/>
    </location>
</feature>
<dbReference type="SMART" id="SM00248">
    <property type="entry name" value="ANK"/>
    <property type="match status" value="12"/>
</dbReference>
<evidence type="ECO:0000256" key="1">
    <source>
        <dbReference type="PROSITE-ProRule" id="PRU00023"/>
    </source>
</evidence>
<dbReference type="Gene3D" id="1.10.510.10">
    <property type="entry name" value="Transferase(Phosphotransferase) domain 1"/>
    <property type="match status" value="1"/>
</dbReference>
<dbReference type="PROSITE" id="PS50088">
    <property type="entry name" value="ANK_REPEAT"/>
    <property type="match status" value="3"/>
</dbReference>
<dbReference type="Pfam" id="PF00023">
    <property type="entry name" value="Ank"/>
    <property type="match status" value="1"/>
</dbReference>
<dbReference type="InterPro" id="IPR036770">
    <property type="entry name" value="Ankyrin_rpt-contain_sf"/>
</dbReference>
<dbReference type="AlphaFoldDB" id="A0A132NY57"/>
<feature type="repeat" description="ANK" evidence="1">
    <location>
        <begin position="640"/>
        <end position="672"/>
    </location>
</feature>
<evidence type="ECO:0000259" key="3">
    <source>
        <dbReference type="PROSITE" id="PS50011"/>
    </source>
</evidence>
<name>A0A132NY57_GIAIN</name>
<dbReference type="Pfam" id="PF00069">
    <property type="entry name" value="Pkinase"/>
    <property type="match status" value="1"/>
</dbReference>
<keyword evidence="4" id="KW-0808">Transferase</keyword>
<dbReference type="SUPFAM" id="SSF56112">
    <property type="entry name" value="Protein kinase-like (PK-like)"/>
    <property type="match status" value="1"/>
</dbReference>
<dbReference type="GO" id="GO:0004672">
    <property type="term" value="F:protein kinase activity"/>
    <property type="evidence" value="ECO:0007669"/>
    <property type="project" value="InterPro"/>
</dbReference>
<dbReference type="OrthoDB" id="248923at2759"/>